<feature type="repeat" description="RPEL" evidence="4">
    <location>
        <begin position="731"/>
        <end position="756"/>
    </location>
</feature>
<gene>
    <name evidence="7" type="primary">Dsec\GM14043</name>
    <name evidence="7" type="ORF">Dsec_GM14043</name>
</gene>
<feature type="compositionally biased region" description="Polar residues" evidence="6">
    <location>
        <begin position="315"/>
        <end position="337"/>
    </location>
</feature>
<dbReference type="Proteomes" id="UP000001292">
    <property type="component" value="Unassembled WGS sequence"/>
</dbReference>
<evidence type="ECO:0000256" key="3">
    <source>
        <dbReference type="ARBA" id="ARBA00023203"/>
    </source>
</evidence>
<comment type="similarity">
    <text evidence="1">Belongs to the phosphatase and actin regulator family.</text>
</comment>
<feature type="compositionally biased region" description="Polar residues" evidence="6">
    <location>
        <begin position="93"/>
        <end position="110"/>
    </location>
</feature>
<keyword evidence="8" id="KW-1185">Reference proteome</keyword>
<dbReference type="PANTHER" id="PTHR12751:SF18">
    <property type="entry name" value="PHOSPHATASE AND ACTIN REGULATOR 1"/>
    <property type="match status" value="1"/>
</dbReference>
<name>B4HTT6_DROSE</name>
<keyword evidence="5" id="KW-0175">Coiled coil</keyword>
<proteinExistence type="inferred from homology"/>
<dbReference type="AlphaFoldDB" id="B4HTT6"/>
<feature type="region of interest" description="Disordered" evidence="6">
    <location>
        <begin position="88"/>
        <end position="112"/>
    </location>
</feature>
<dbReference type="Pfam" id="PF02755">
    <property type="entry name" value="RPEL"/>
    <property type="match status" value="3"/>
</dbReference>
<feature type="region of interest" description="Disordered" evidence="6">
    <location>
        <begin position="278"/>
        <end position="368"/>
    </location>
</feature>
<dbReference type="OMA" id="HMQCLKP"/>
<sequence length="812" mass="90400">MLQYQQPQQQQQQQQQLLQQEQHQQLQQQQQQHQQLLQQQLPQQRRQTYKEYLQQHQQQKQQQQLQQQQQNNQPVRIFRVHYIRLNSKDGVPSLNQQVNGYPNGSPNGSKMKTIAPNIRRRRRCDKHHLELYCNETTTPPTNVPTNTSGNSSGSSSNQLKPGGLRIRECITAPSTAASSPVDEHMCIPAPPITPPPAFLTEGYKRSSTSVSTSALPSATSSQETQTQSQSQSSTQTRTHNQNHMQCMKPNLIRQQKPFPVVAKPLGPQKPRTTATIAVTLNSGSNKPRATVKRSLEVGTKDPKAATKPRKDKTDAQQQHGGNGTISTPNIEQPTCQGSMLPPPGGGGHHQVDGSGKMERPNTLAGANKLTRRGVNICYHNEHMYGEDGKMVGGPPGSTPPPYPGGKLPPGVMLSELPEPPIPLSEIGPIPPPPMFSTPSPTLIAGRPHGPGAVNDQDYQQDYDYDDNDPDQDELDSDDEYAPYGGNHVRMMDTQRVEEIPAKEPKPNAVPLKSALKKKGGMQPASASTPVTPTQEHGAGSAATAAAMANSNGGIGSMAAAAAAAAQQSANQRPLVVRQDAAGNNYSLKPILRPRIRLCRQQMFNIQLPCTVENKENARPFVIRESSSDSDDSDGHIVYRDEDNDNTRLAKLARKESLSLKLQLRPDKQDLINRNILHQVNDNELKESKEAIGARLIRRLSMRPTAEELVERNILKTQSPAEEKKQKEEKKSYLLRKLSFRPTVEELKEKKIIRFNDYIEVTQAHDYDRRADKPWTRLTPKDKAAIRKELNEFKSSEMAVHEGSRHLTRFHRP</sequence>
<dbReference type="PROSITE" id="PS51073">
    <property type="entry name" value="RPEL"/>
    <property type="match status" value="3"/>
</dbReference>
<evidence type="ECO:0000313" key="8">
    <source>
        <dbReference type="Proteomes" id="UP000001292"/>
    </source>
</evidence>
<dbReference type="STRING" id="7238.B4HTT6"/>
<feature type="region of interest" description="Disordered" evidence="6">
    <location>
        <begin position="435"/>
        <end position="486"/>
    </location>
</feature>
<evidence type="ECO:0000313" key="7">
    <source>
        <dbReference type="EMBL" id="EDW50357.1"/>
    </source>
</evidence>
<dbReference type="GO" id="GO:0003779">
    <property type="term" value="F:actin binding"/>
    <property type="evidence" value="ECO:0007669"/>
    <property type="project" value="UniProtKB-KW"/>
</dbReference>
<evidence type="ECO:0000256" key="5">
    <source>
        <dbReference type="SAM" id="Coils"/>
    </source>
</evidence>
<evidence type="ECO:0000256" key="4">
    <source>
        <dbReference type="PROSITE-ProRule" id="PRU00401"/>
    </source>
</evidence>
<dbReference type="GO" id="GO:0030036">
    <property type="term" value="P:actin cytoskeleton organization"/>
    <property type="evidence" value="ECO:0007669"/>
    <property type="project" value="TreeGrafter"/>
</dbReference>
<feature type="compositionally biased region" description="Low complexity" evidence="6">
    <location>
        <begin position="206"/>
        <end position="238"/>
    </location>
</feature>
<protein>
    <submittedName>
        <fullName evidence="7">GM14043</fullName>
    </submittedName>
</protein>
<evidence type="ECO:0000256" key="2">
    <source>
        <dbReference type="ARBA" id="ARBA00022737"/>
    </source>
</evidence>
<feature type="compositionally biased region" description="Acidic residues" evidence="6">
    <location>
        <begin position="458"/>
        <end position="480"/>
    </location>
</feature>
<feature type="coiled-coil region" evidence="5">
    <location>
        <begin position="19"/>
        <end position="73"/>
    </location>
</feature>
<dbReference type="PANTHER" id="PTHR12751">
    <property type="entry name" value="PHOSPHATASE AND ACTIN REGULATOR PHACTR"/>
    <property type="match status" value="1"/>
</dbReference>
<feature type="region of interest" description="Disordered" evidence="6">
    <location>
        <begin position="514"/>
        <end position="543"/>
    </location>
</feature>
<feature type="region of interest" description="Disordered" evidence="6">
    <location>
        <begin position="197"/>
        <end position="242"/>
    </location>
</feature>
<dbReference type="InterPro" id="IPR004018">
    <property type="entry name" value="RPEL_repeat"/>
</dbReference>
<dbReference type="Gene3D" id="6.10.140.2130">
    <property type="match status" value="3"/>
</dbReference>
<dbReference type="SMR" id="B4HTT6"/>
<feature type="repeat" description="RPEL" evidence="4">
    <location>
        <begin position="693"/>
        <end position="718"/>
    </location>
</feature>
<dbReference type="PhylomeDB" id="B4HTT6"/>
<feature type="repeat" description="RPEL" evidence="4">
    <location>
        <begin position="655"/>
        <end position="680"/>
    </location>
</feature>
<reference evidence="7 8" key="1">
    <citation type="journal article" date="2007" name="Nature">
        <title>Evolution of genes and genomes on the Drosophila phylogeny.</title>
        <authorList>
            <consortium name="Drosophila 12 Genomes Consortium"/>
            <person name="Clark A.G."/>
            <person name="Eisen M.B."/>
            <person name="Smith D.R."/>
            <person name="Bergman C.M."/>
            <person name="Oliver B."/>
            <person name="Markow T.A."/>
            <person name="Kaufman T.C."/>
            <person name="Kellis M."/>
            <person name="Gelbart W."/>
            <person name="Iyer V.N."/>
            <person name="Pollard D.A."/>
            <person name="Sackton T.B."/>
            <person name="Larracuente A.M."/>
            <person name="Singh N.D."/>
            <person name="Abad J.P."/>
            <person name="Abt D.N."/>
            <person name="Adryan B."/>
            <person name="Aguade M."/>
            <person name="Akashi H."/>
            <person name="Anderson W.W."/>
            <person name="Aquadro C.F."/>
            <person name="Ardell D.H."/>
            <person name="Arguello R."/>
            <person name="Artieri C.G."/>
            <person name="Barbash D.A."/>
            <person name="Barker D."/>
            <person name="Barsanti P."/>
            <person name="Batterham P."/>
            <person name="Batzoglou S."/>
            <person name="Begun D."/>
            <person name="Bhutkar A."/>
            <person name="Blanco E."/>
            <person name="Bosak S.A."/>
            <person name="Bradley R.K."/>
            <person name="Brand A.D."/>
            <person name="Brent M.R."/>
            <person name="Brooks A.N."/>
            <person name="Brown R.H."/>
            <person name="Butlin R.K."/>
            <person name="Caggese C."/>
            <person name="Calvi B.R."/>
            <person name="Bernardo de Carvalho A."/>
            <person name="Caspi A."/>
            <person name="Castrezana S."/>
            <person name="Celniker S.E."/>
            <person name="Chang J.L."/>
            <person name="Chapple C."/>
            <person name="Chatterji S."/>
            <person name="Chinwalla A."/>
            <person name="Civetta A."/>
            <person name="Clifton S.W."/>
            <person name="Comeron J.M."/>
            <person name="Costello J.C."/>
            <person name="Coyne J.A."/>
            <person name="Daub J."/>
            <person name="David R.G."/>
            <person name="Delcher A.L."/>
            <person name="Delehaunty K."/>
            <person name="Do C.B."/>
            <person name="Ebling H."/>
            <person name="Edwards K."/>
            <person name="Eickbush T."/>
            <person name="Evans J.D."/>
            <person name="Filipski A."/>
            <person name="Findeiss S."/>
            <person name="Freyhult E."/>
            <person name="Fulton L."/>
            <person name="Fulton R."/>
            <person name="Garcia A.C."/>
            <person name="Gardiner A."/>
            <person name="Garfield D.A."/>
            <person name="Garvin B.E."/>
            <person name="Gibson G."/>
            <person name="Gilbert D."/>
            <person name="Gnerre S."/>
            <person name="Godfrey J."/>
            <person name="Good R."/>
            <person name="Gotea V."/>
            <person name="Gravely B."/>
            <person name="Greenberg A.J."/>
            <person name="Griffiths-Jones S."/>
            <person name="Gross S."/>
            <person name="Guigo R."/>
            <person name="Gustafson E.A."/>
            <person name="Haerty W."/>
            <person name="Hahn M.W."/>
            <person name="Halligan D.L."/>
            <person name="Halpern A.L."/>
            <person name="Halter G.M."/>
            <person name="Han M.V."/>
            <person name="Heger A."/>
            <person name="Hillier L."/>
            <person name="Hinrichs A.S."/>
            <person name="Holmes I."/>
            <person name="Hoskins R.A."/>
            <person name="Hubisz M.J."/>
            <person name="Hultmark D."/>
            <person name="Huntley M.A."/>
            <person name="Jaffe D.B."/>
            <person name="Jagadeeshan S."/>
            <person name="Jeck W.R."/>
            <person name="Johnson J."/>
            <person name="Jones C.D."/>
            <person name="Jordan W.C."/>
            <person name="Karpen G.H."/>
            <person name="Kataoka E."/>
            <person name="Keightley P.D."/>
            <person name="Kheradpour P."/>
            <person name="Kirkness E.F."/>
            <person name="Koerich L.B."/>
            <person name="Kristiansen K."/>
            <person name="Kudrna D."/>
            <person name="Kulathinal R.J."/>
            <person name="Kumar S."/>
            <person name="Kwok R."/>
            <person name="Lander E."/>
            <person name="Langley C.H."/>
            <person name="Lapoint R."/>
            <person name="Lazzaro B.P."/>
            <person name="Lee S.J."/>
            <person name="Levesque L."/>
            <person name="Li R."/>
            <person name="Lin C.F."/>
            <person name="Lin M.F."/>
            <person name="Lindblad-Toh K."/>
            <person name="Llopart A."/>
            <person name="Long M."/>
            <person name="Low L."/>
            <person name="Lozovsky E."/>
            <person name="Lu J."/>
            <person name="Luo M."/>
            <person name="Machado C.A."/>
            <person name="Makalowski W."/>
            <person name="Marzo M."/>
            <person name="Matsuda M."/>
            <person name="Matzkin L."/>
            <person name="McAllister B."/>
            <person name="McBride C.S."/>
            <person name="McKernan B."/>
            <person name="McKernan K."/>
            <person name="Mendez-Lago M."/>
            <person name="Minx P."/>
            <person name="Mollenhauer M.U."/>
            <person name="Montooth K."/>
            <person name="Mount S.M."/>
            <person name="Mu X."/>
            <person name="Myers E."/>
            <person name="Negre B."/>
            <person name="Newfeld S."/>
            <person name="Nielsen R."/>
            <person name="Noor M.A."/>
            <person name="O'Grady P."/>
            <person name="Pachter L."/>
            <person name="Papaceit M."/>
            <person name="Parisi M.J."/>
            <person name="Parisi M."/>
            <person name="Parts L."/>
            <person name="Pedersen J.S."/>
            <person name="Pesole G."/>
            <person name="Phillippy A.M."/>
            <person name="Ponting C.P."/>
            <person name="Pop M."/>
            <person name="Porcelli D."/>
            <person name="Powell J.R."/>
            <person name="Prohaska S."/>
            <person name="Pruitt K."/>
            <person name="Puig M."/>
            <person name="Quesneville H."/>
            <person name="Ram K.R."/>
            <person name="Rand D."/>
            <person name="Rasmussen M.D."/>
            <person name="Reed L.K."/>
            <person name="Reenan R."/>
            <person name="Reily A."/>
            <person name="Remington K.A."/>
            <person name="Rieger T.T."/>
            <person name="Ritchie M.G."/>
            <person name="Robin C."/>
            <person name="Rogers Y.H."/>
            <person name="Rohde C."/>
            <person name="Rozas J."/>
            <person name="Rubenfield M.J."/>
            <person name="Ruiz A."/>
            <person name="Russo S."/>
            <person name="Salzberg S.L."/>
            <person name="Sanchez-Gracia A."/>
            <person name="Saranga D.J."/>
            <person name="Sato H."/>
            <person name="Schaeffer S.W."/>
            <person name="Schatz M.C."/>
            <person name="Schlenke T."/>
            <person name="Schwartz R."/>
            <person name="Segarra C."/>
            <person name="Singh R.S."/>
            <person name="Sirot L."/>
            <person name="Sirota M."/>
            <person name="Sisneros N.B."/>
            <person name="Smith C.D."/>
            <person name="Smith T.F."/>
            <person name="Spieth J."/>
            <person name="Stage D.E."/>
            <person name="Stark A."/>
            <person name="Stephan W."/>
            <person name="Strausberg R.L."/>
            <person name="Strempel S."/>
            <person name="Sturgill D."/>
            <person name="Sutton G."/>
            <person name="Sutton G.G."/>
            <person name="Tao W."/>
            <person name="Teichmann S."/>
            <person name="Tobari Y.N."/>
            <person name="Tomimura Y."/>
            <person name="Tsolas J.M."/>
            <person name="Valente V.L."/>
            <person name="Venter E."/>
            <person name="Venter J.C."/>
            <person name="Vicario S."/>
            <person name="Vieira F.G."/>
            <person name="Vilella A.J."/>
            <person name="Villasante A."/>
            <person name="Walenz B."/>
            <person name="Wang J."/>
            <person name="Wasserman M."/>
            <person name="Watts T."/>
            <person name="Wilson D."/>
            <person name="Wilson R.K."/>
            <person name="Wing R.A."/>
            <person name="Wolfner M.F."/>
            <person name="Wong A."/>
            <person name="Wong G.K."/>
            <person name="Wu C.I."/>
            <person name="Wu G."/>
            <person name="Yamamoto D."/>
            <person name="Yang H.P."/>
            <person name="Yang S.P."/>
            <person name="Yorke J.A."/>
            <person name="Yoshida K."/>
            <person name="Zdobnov E."/>
            <person name="Zhang P."/>
            <person name="Zhang Y."/>
            <person name="Zimin A.V."/>
            <person name="Baldwin J."/>
            <person name="Abdouelleil A."/>
            <person name="Abdulkadir J."/>
            <person name="Abebe A."/>
            <person name="Abera B."/>
            <person name="Abreu J."/>
            <person name="Acer S.C."/>
            <person name="Aftuck L."/>
            <person name="Alexander A."/>
            <person name="An P."/>
            <person name="Anderson E."/>
            <person name="Anderson S."/>
            <person name="Arachi H."/>
            <person name="Azer M."/>
            <person name="Bachantsang P."/>
            <person name="Barry A."/>
            <person name="Bayul T."/>
            <person name="Berlin A."/>
            <person name="Bessette D."/>
            <person name="Bloom T."/>
            <person name="Blye J."/>
            <person name="Boguslavskiy L."/>
            <person name="Bonnet C."/>
            <person name="Boukhgalter B."/>
            <person name="Bourzgui I."/>
            <person name="Brown A."/>
            <person name="Cahill P."/>
            <person name="Channer S."/>
            <person name="Cheshatsang Y."/>
            <person name="Chuda L."/>
            <person name="Citroen M."/>
            <person name="Collymore A."/>
            <person name="Cooke P."/>
            <person name="Costello M."/>
            <person name="D'Aco K."/>
            <person name="Daza R."/>
            <person name="De Haan G."/>
            <person name="DeGray S."/>
            <person name="DeMaso C."/>
            <person name="Dhargay N."/>
            <person name="Dooley K."/>
            <person name="Dooley E."/>
            <person name="Doricent M."/>
            <person name="Dorje P."/>
            <person name="Dorjee K."/>
            <person name="Dupes A."/>
            <person name="Elong R."/>
            <person name="Falk J."/>
            <person name="Farina A."/>
            <person name="Faro S."/>
            <person name="Ferguson D."/>
            <person name="Fisher S."/>
            <person name="Foley C.D."/>
            <person name="Franke A."/>
            <person name="Friedrich D."/>
            <person name="Gadbois L."/>
            <person name="Gearin G."/>
            <person name="Gearin C.R."/>
            <person name="Giannoukos G."/>
            <person name="Goode T."/>
            <person name="Graham J."/>
            <person name="Grandbois E."/>
            <person name="Grewal S."/>
            <person name="Gyaltsen K."/>
            <person name="Hafez N."/>
            <person name="Hagos B."/>
            <person name="Hall J."/>
            <person name="Henson C."/>
            <person name="Hollinger A."/>
            <person name="Honan T."/>
            <person name="Huard M.D."/>
            <person name="Hughes L."/>
            <person name="Hurhula B."/>
            <person name="Husby M.E."/>
            <person name="Kamat A."/>
            <person name="Kanga B."/>
            <person name="Kashin S."/>
            <person name="Khazanovich D."/>
            <person name="Kisner P."/>
            <person name="Lance K."/>
            <person name="Lara M."/>
            <person name="Lee W."/>
            <person name="Lennon N."/>
            <person name="Letendre F."/>
            <person name="LeVine R."/>
            <person name="Lipovsky A."/>
            <person name="Liu X."/>
            <person name="Liu J."/>
            <person name="Liu S."/>
            <person name="Lokyitsang T."/>
            <person name="Lokyitsang Y."/>
            <person name="Lubonja R."/>
            <person name="Lui A."/>
            <person name="MacDonald P."/>
            <person name="Magnisalis V."/>
            <person name="Maru K."/>
            <person name="Matthews C."/>
            <person name="McCusker W."/>
            <person name="McDonough S."/>
            <person name="Mehta T."/>
            <person name="Meldrim J."/>
            <person name="Meneus L."/>
            <person name="Mihai O."/>
            <person name="Mihalev A."/>
            <person name="Mihova T."/>
            <person name="Mittelman R."/>
            <person name="Mlenga V."/>
            <person name="Montmayeur A."/>
            <person name="Mulrain L."/>
            <person name="Navidi A."/>
            <person name="Naylor J."/>
            <person name="Negash T."/>
            <person name="Nguyen T."/>
            <person name="Nguyen N."/>
            <person name="Nicol R."/>
            <person name="Norbu C."/>
            <person name="Norbu N."/>
            <person name="Novod N."/>
            <person name="O'Neill B."/>
            <person name="Osman S."/>
            <person name="Markiewicz E."/>
            <person name="Oyono O.L."/>
            <person name="Patti C."/>
            <person name="Phunkhang P."/>
            <person name="Pierre F."/>
            <person name="Priest M."/>
            <person name="Raghuraman S."/>
            <person name="Rege F."/>
            <person name="Reyes R."/>
            <person name="Rise C."/>
            <person name="Rogov P."/>
            <person name="Ross K."/>
            <person name="Ryan E."/>
            <person name="Settipalli S."/>
            <person name="Shea T."/>
            <person name="Sherpa N."/>
            <person name="Shi L."/>
            <person name="Shih D."/>
            <person name="Sparrow T."/>
            <person name="Spaulding J."/>
            <person name="Stalker J."/>
            <person name="Stange-Thomann N."/>
            <person name="Stavropoulos S."/>
            <person name="Stone C."/>
            <person name="Strader C."/>
            <person name="Tesfaye S."/>
            <person name="Thomson T."/>
            <person name="Thoulutsang Y."/>
            <person name="Thoulutsang D."/>
            <person name="Topham K."/>
            <person name="Topping I."/>
            <person name="Tsamla T."/>
            <person name="Vassiliev H."/>
            <person name="Vo A."/>
            <person name="Wangchuk T."/>
            <person name="Wangdi T."/>
            <person name="Weiand M."/>
            <person name="Wilkinson J."/>
            <person name="Wilson A."/>
            <person name="Yadav S."/>
            <person name="Young G."/>
            <person name="Yu Q."/>
            <person name="Zembek L."/>
            <person name="Zhong D."/>
            <person name="Zimmer A."/>
            <person name="Zwirko Z."/>
            <person name="Jaffe D.B."/>
            <person name="Alvarez P."/>
            <person name="Brockman W."/>
            <person name="Butler J."/>
            <person name="Chin C."/>
            <person name="Gnerre S."/>
            <person name="Grabherr M."/>
            <person name="Kleber M."/>
            <person name="Mauceli E."/>
            <person name="MacCallum I."/>
        </authorList>
    </citation>
    <scope>NUCLEOTIDE SEQUENCE [LARGE SCALE GENOMIC DNA]</scope>
    <source>
        <strain evidence="8">Rob3c / Tucson 14021-0248.25</strain>
    </source>
</reference>
<feature type="region of interest" description="Disordered" evidence="6">
    <location>
        <begin position="135"/>
        <end position="161"/>
    </location>
</feature>
<dbReference type="HOGENOM" id="CLU_362598_0_0_1"/>
<feature type="compositionally biased region" description="Polar residues" evidence="6">
    <location>
        <begin position="524"/>
        <end position="534"/>
    </location>
</feature>
<dbReference type="EMBL" id="CH480817">
    <property type="protein sequence ID" value="EDW50357.1"/>
    <property type="molecule type" value="Genomic_DNA"/>
</dbReference>
<accession>B4HTT6</accession>
<feature type="compositionally biased region" description="Basic and acidic residues" evidence="6">
    <location>
        <begin position="293"/>
        <end position="304"/>
    </location>
</feature>
<feature type="compositionally biased region" description="Low complexity" evidence="6">
    <location>
        <begin position="136"/>
        <end position="157"/>
    </location>
</feature>
<evidence type="ECO:0000256" key="6">
    <source>
        <dbReference type="SAM" id="MobiDB-lite"/>
    </source>
</evidence>
<organism evidence="8">
    <name type="scientific">Drosophila sechellia</name>
    <name type="common">Fruit fly</name>
    <dbReference type="NCBI Taxonomy" id="7238"/>
    <lineage>
        <taxon>Eukaryota</taxon>
        <taxon>Metazoa</taxon>
        <taxon>Ecdysozoa</taxon>
        <taxon>Arthropoda</taxon>
        <taxon>Hexapoda</taxon>
        <taxon>Insecta</taxon>
        <taxon>Pterygota</taxon>
        <taxon>Neoptera</taxon>
        <taxon>Endopterygota</taxon>
        <taxon>Diptera</taxon>
        <taxon>Brachycera</taxon>
        <taxon>Muscomorpha</taxon>
        <taxon>Ephydroidea</taxon>
        <taxon>Drosophilidae</taxon>
        <taxon>Drosophila</taxon>
        <taxon>Sophophora</taxon>
    </lineage>
</organism>
<evidence type="ECO:0000256" key="1">
    <source>
        <dbReference type="ARBA" id="ARBA00009795"/>
    </source>
</evidence>
<keyword evidence="3" id="KW-0009">Actin-binding</keyword>
<dbReference type="SMART" id="SM00707">
    <property type="entry name" value="RPEL"/>
    <property type="match status" value="3"/>
</dbReference>
<feature type="compositionally biased region" description="Polar residues" evidence="6">
    <location>
        <begin position="278"/>
        <end position="287"/>
    </location>
</feature>
<keyword evidence="2" id="KW-0677">Repeat</keyword>
<feature type="compositionally biased region" description="Basic and acidic residues" evidence="6">
    <location>
        <begin position="349"/>
        <end position="359"/>
    </location>
</feature>